<dbReference type="Pfam" id="PF01047">
    <property type="entry name" value="MarR"/>
    <property type="match status" value="1"/>
</dbReference>
<feature type="domain" description="HTH marR-type" evidence="4">
    <location>
        <begin position="6"/>
        <end position="144"/>
    </location>
</feature>
<dbReference type="SUPFAM" id="SSF46785">
    <property type="entry name" value="Winged helix' DNA-binding domain"/>
    <property type="match status" value="1"/>
</dbReference>
<keyword evidence="2" id="KW-0238">DNA-binding</keyword>
<dbReference type="Gene3D" id="1.10.10.10">
    <property type="entry name" value="Winged helix-like DNA-binding domain superfamily/Winged helix DNA-binding domain"/>
    <property type="match status" value="1"/>
</dbReference>
<dbReference type="PANTHER" id="PTHR42756">
    <property type="entry name" value="TRANSCRIPTIONAL REGULATOR, MARR"/>
    <property type="match status" value="1"/>
</dbReference>
<dbReference type="EMBL" id="CP117167">
    <property type="protein sequence ID" value="WCT14554.1"/>
    <property type="molecule type" value="Genomic_DNA"/>
</dbReference>
<evidence type="ECO:0000313" key="5">
    <source>
        <dbReference type="EMBL" id="WCT14554.1"/>
    </source>
</evidence>
<evidence type="ECO:0000256" key="2">
    <source>
        <dbReference type="ARBA" id="ARBA00023125"/>
    </source>
</evidence>
<keyword evidence="3" id="KW-0804">Transcription</keyword>
<evidence type="ECO:0000259" key="4">
    <source>
        <dbReference type="PROSITE" id="PS50995"/>
    </source>
</evidence>
<sequence length="147" mass="17133">MATVNKAELAIELGRAMQEMRNKSRQTIQLRMKENNMNLTFEMLEVLSCLWRKNGINQQEIADITLKDKSSMTYLIDNLVKRNMVKRVEDENDRRNKLIYLTDEANNLKAQLYPWVTEMYTVATEDIDADDLTTCLNLINKMVGNLP</sequence>
<dbReference type="PANTHER" id="PTHR42756:SF1">
    <property type="entry name" value="TRANSCRIPTIONAL REPRESSOR OF EMRAB OPERON"/>
    <property type="match status" value="1"/>
</dbReference>
<dbReference type="Proteomes" id="UP001216139">
    <property type="component" value="Chromosome"/>
</dbReference>
<proteinExistence type="predicted"/>
<accession>A0ABY7TE87</accession>
<dbReference type="PRINTS" id="PR00598">
    <property type="entry name" value="HTHMARR"/>
</dbReference>
<dbReference type="SMART" id="SM00347">
    <property type="entry name" value="HTH_MARR"/>
    <property type="match status" value="1"/>
</dbReference>
<keyword evidence="1" id="KW-0805">Transcription regulation</keyword>
<gene>
    <name evidence="5" type="ORF">PQO05_11475</name>
</gene>
<evidence type="ECO:0000256" key="1">
    <source>
        <dbReference type="ARBA" id="ARBA00023015"/>
    </source>
</evidence>
<dbReference type="RefSeq" id="WP_273633051.1">
    <property type="nucleotide sequence ID" value="NZ_CP117167.1"/>
</dbReference>
<name>A0ABY7TE87_9SPHI</name>
<dbReference type="PROSITE" id="PS50995">
    <property type="entry name" value="HTH_MARR_2"/>
    <property type="match status" value="1"/>
</dbReference>
<keyword evidence="6" id="KW-1185">Reference proteome</keyword>
<evidence type="ECO:0000256" key="3">
    <source>
        <dbReference type="ARBA" id="ARBA00023163"/>
    </source>
</evidence>
<dbReference type="InterPro" id="IPR036388">
    <property type="entry name" value="WH-like_DNA-bd_sf"/>
</dbReference>
<organism evidence="5 6">
    <name type="scientific">Mucilaginibacter jinjuensis</name>
    <dbReference type="NCBI Taxonomy" id="1176721"/>
    <lineage>
        <taxon>Bacteria</taxon>
        <taxon>Pseudomonadati</taxon>
        <taxon>Bacteroidota</taxon>
        <taxon>Sphingobacteriia</taxon>
        <taxon>Sphingobacteriales</taxon>
        <taxon>Sphingobacteriaceae</taxon>
        <taxon>Mucilaginibacter</taxon>
    </lineage>
</organism>
<protein>
    <submittedName>
        <fullName evidence="5">MarR family transcriptional regulator</fullName>
    </submittedName>
</protein>
<dbReference type="InterPro" id="IPR036390">
    <property type="entry name" value="WH_DNA-bd_sf"/>
</dbReference>
<dbReference type="InterPro" id="IPR000835">
    <property type="entry name" value="HTH_MarR-typ"/>
</dbReference>
<reference evidence="5 6" key="1">
    <citation type="submission" date="2023-02" db="EMBL/GenBank/DDBJ databases">
        <title>Genome sequence of Mucilaginibacter jinjuensis strain KACC 16571.</title>
        <authorList>
            <person name="Kim S."/>
            <person name="Heo J."/>
            <person name="Kwon S.-W."/>
        </authorList>
    </citation>
    <scope>NUCLEOTIDE SEQUENCE [LARGE SCALE GENOMIC DNA]</scope>
    <source>
        <strain evidence="5 6">KACC 16571</strain>
    </source>
</reference>
<evidence type="ECO:0000313" key="6">
    <source>
        <dbReference type="Proteomes" id="UP001216139"/>
    </source>
</evidence>